<dbReference type="EMBL" id="CATOUU010000002">
    <property type="protein sequence ID" value="CAI9912463.1"/>
    <property type="molecule type" value="Genomic_DNA"/>
</dbReference>
<comment type="caution">
    <text evidence="1">The sequence shown here is derived from an EMBL/GenBank/DDBJ whole genome shotgun (WGS) entry which is preliminary data.</text>
</comment>
<reference evidence="2 3" key="2">
    <citation type="submission" date="2024-07" db="EMBL/GenBank/DDBJ databases">
        <authorList>
            <person name="Akdeniz Z."/>
        </authorList>
    </citation>
    <scope>NUCLEOTIDE SEQUENCE [LARGE SCALE GENOMIC DNA]</scope>
</reference>
<evidence type="ECO:0000313" key="1">
    <source>
        <dbReference type="EMBL" id="CAI9912463.1"/>
    </source>
</evidence>
<keyword evidence="3" id="KW-1185">Reference proteome</keyword>
<sequence>MEIKLNETFNTLVISIKPEQKDANPYKYYFGLQYDCVKVRGNKQLFSLNSIDKYIIKADSLSLNDCLINQDQLQGKFKKITFKDCTLIGQTTSNFRTDQPILMQMTPEVYLTAKIIKICQVICVYYPIKAVADDTYFLSAIAQTVEYKLNTQILL</sequence>
<gene>
    <name evidence="1" type="ORF">HINF_LOCUS108</name>
    <name evidence="2" type="ORF">HINF_LOCUS58910</name>
</gene>
<dbReference type="Proteomes" id="UP001642409">
    <property type="component" value="Unassembled WGS sequence"/>
</dbReference>
<protein>
    <submittedName>
        <fullName evidence="2">Hypothetical_protein</fullName>
    </submittedName>
</protein>
<name>A0AA86TGB1_9EUKA</name>
<organism evidence="1">
    <name type="scientific">Hexamita inflata</name>
    <dbReference type="NCBI Taxonomy" id="28002"/>
    <lineage>
        <taxon>Eukaryota</taxon>
        <taxon>Metamonada</taxon>
        <taxon>Diplomonadida</taxon>
        <taxon>Hexamitidae</taxon>
        <taxon>Hexamitinae</taxon>
        <taxon>Hexamita</taxon>
    </lineage>
</organism>
<reference evidence="1" key="1">
    <citation type="submission" date="2023-06" db="EMBL/GenBank/DDBJ databases">
        <authorList>
            <person name="Kurt Z."/>
        </authorList>
    </citation>
    <scope>NUCLEOTIDE SEQUENCE</scope>
</reference>
<evidence type="ECO:0000313" key="3">
    <source>
        <dbReference type="Proteomes" id="UP001642409"/>
    </source>
</evidence>
<accession>A0AA86TGB1</accession>
<proteinExistence type="predicted"/>
<dbReference type="AlphaFoldDB" id="A0AA86TGB1"/>
<dbReference type="EMBL" id="CAXDID020000334">
    <property type="protein sequence ID" value="CAL6078452.1"/>
    <property type="molecule type" value="Genomic_DNA"/>
</dbReference>
<evidence type="ECO:0000313" key="2">
    <source>
        <dbReference type="EMBL" id="CAL6078452.1"/>
    </source>
</evidence>